<gene>
    <name evidence="1" type="ORF">WAZ07_21490</name>
</gene>
<keyword evidence="2" id="KW-1185">Reference proteome</keyword>
<dbReference type="EMBL" id="JBAWSX010000017">
    <property type="protein sequence ID" value="MEI4803767.1"/>
    <property type="molecule type" value="Genomic_DNA"/>
</dbReference>
<accession>A0ABU8FM56</accession>
<dbReference type="Gene3D" id="1.25.10.10">
    <property type="entry name" value="Leucine-rich Repeat Variant"/>
    <property type="match status" value="1"/>
</dbReference>
<evidence type="ECO:0000313" key="2">
    <source>
        <dbReference type="Proteomes" id="UP001372526"/>
    </source>
</evidence>
<protein>
    <submittedName>
        <fullName evidence="1">HEAT repeat domain-containing protein</fullName>
    </submittedName>
</protein>
<dbReference type="SUPFAM" id="SSF48371">
    <property type="entry name" value="ARM repeat"/>
    <property type="match status" value="1"/>
</dbReference>
<sequence length="160" mass="18483">MQKLLFHPSYKVRTAAIIVLSTQPSFIRSSDILLCLTDNSPNVRMRGIYALNLCPNFWEELSQIVSILINDEHTDIRYNACQLAAKIGNKQFIKPLVDGLEKDVRHKRIGIVGKRHLALEKITGYEIRRKPEWQEGKDPYSNRSIDALLKIATKWKSFFN</sequence>
<name>A0ABU8FM56_9BACI</name>
<comment type="caution">
    <text evidence="1">The sequence shown here is derived from an EMBL/GenBank/DDBJ whole genome shotgun (WGS) entry which is preliminary data.</text>
</comment>
<evidence type="ECO:0000313" key="1">
    <source>
        <dbReference type="EMBL" id="MEI4803767.1"/>
    </source>
</evidence>
<dbReference type="InterPro" id="IPR011989">
    <property type="entry name" value="ARM-like"/>
</dbReference>
<organism evidence="1 2">
    <name type="scientific">Bacillus bruguierae</name>
    <dbReference type="NCBI Taxonomy" id="3127667"/>
    <lineage>
        <taxon>Bacteria</taxon>
        <taxon>Bacillati</taxon>
        <taxon>Bacillota</taxon>
        <taxon>Bacilli</taxon>
        <taxon>Bacillales</taxon>
        <taxon>Bacillaceae</taxon>
        <taxon>Bacillus</taxon>
    </lineage>
</organism>
<proteinExistence type="predicted"/>
<dbReference type="Proteomes" id="UP001372526">
    <property type="component" value="Unassembled WGS sequence"/>
</dbReference>
<dbReference type="InterPro" id="IPR016024">
    <property type="entry name" value="ARM-type_fold"/>
</dbReference>
<reference evidence="1 2" key="1">
    <citation type="submission" date="2024-01" db="EMBL/GenBank/DDBJ databases">
        <title>Seven novel Bacillus-like species.</title>
        <authorList>
            <person name="Liu G."/>
        </authorList>
    </citation>
    <scope>NUCLEOTIDE SEQUENCE [LARGE SCALE GENOMIC DNA]</scope>
    <source>
        <strain evidence="1 2">FJAT-51639</strain>
    </source>
</reference>
<dbReference type="RefSeq" id="WP_336474075.1">
    <property type="nucleotide sequence ID" value="NZ_JBAWSX010000017.1"/>
</dbReference>